<dbReference type="InterPro" id="IPR017941">
    <property type="entry name" value="Rieske_2Fe-2S"/>
</dbReference>
<dbReference type="GO" id="GO:0051537">
    <property type="term" value="F:2 iron, 2 sulfur cluster binding"/>
    <property type="evidence" value="ECO:0007669"/>
    <property type="project" value="UniProtKB-KW"/>
</dbReference>
<protein>
    <recommendedName>
        <fullName evidence="5">Rieske domain-containing protein</fullName>
    </recommendedName>
</protein>
<sequence length="118" mass="13123">MCHTLFNLIFFKEGSMSFHKLANKSVLHDGYCQAFTIKELPLLLIQQAGIVYLIANQCGHFGVPLEDAAIDAISITCSNHLISFSLKTGEILNRPYENCDPVTTYQIIFKGEDVGIDV</sequence>
<comment type="caution">
    <text evidence="6">The sequence shown here is derived from an EMBL/GenBank/DDBJ whole genome shotgun (WGS) entry which is preliminary data.</text>
</comment>
<dbReference type="Proteomes" id="UP000218113">
    <property type="component" value="Unassembled WGS sequence"/>
</dbReference>
<keyword evidence="2" id="KW-0479">Metal-binding</keyword>
<name>A0A2A4SU88_9DELT</name>
<feature type="domain" description="Rieske" evidence="5">
    <location>
        <begin position="19"/>
        <end position="116"/>
    </location>
</feature>
<keyword evidence="3" id="KW-0408">Iron</keyword>
<reference evidence="7" key="1">
    <citation type="submission" date="2017-08" db="EMBL/GenBank/DDBJ databases">
        <title>A dynamic microbial community with high functional redundancy inhabits the cold, oxic subseafloor aquifer.</title>
        <authorList>
            <person name="Tully B.J."/>
            <person name="Wheat C.G."/>
            <person name="Glazer B.T."/>
            <person name="Huber J.A."/>
        </authorList>
    </citation>
    <scope>NUCLEOTIDE SEQUENCE [LARGE SCALE GENOMIC DNA]</scope>
</reference>
<dbReference type="AlphaFoldDB" id="A0A2A4SU88"/>
<evidence type="ECO:0000256" key="4">
    <source>
        <dbReference type="ARBA" id="ARBA00023014"/>
    </source>
</evidence>
<dbReference type="InterPro" id="IPR036922">
    <property type="entry name" value="Rieske_2Fe-2S_sf"/>
</dbReference>
<evidence type="ECO:0000313" key="7">
    <source>
        <dbReference type="Proteomes" id="UP000218113"/>
    </source>
</evidence>
<dbReference type="GO" id="GO:0046872">
    <property type="term" value="F:metal ion binding"/>
    <property type="evidence" value="ECO:0007669"/>
    <property type="project" value="UniProtKB-KW"/>
</dbReference>
<dbReference type="Pfam" id="PF00355">
    <property type="entry name" value="Rieske"/>
    <property type="match status" value="1"/>
</dbReference>
<evidence type="ECO:0000313" key="6">
    <source>
        <dbReference type="EMBL" id="PCI24327.1"/>
    </source>
</evidence>
<dbReference type="EMBL" id="NVSR01000124">
    <property type="protein sequence ID" value="PCI24327.1"/>
    <property type="molecule type" value="Genomic_DNA"/>
</dbReference>
<gene>
    <name evidence="6" type="ORF">COB67_11715</name>
</gene>
<keyword evidence="1" id="KW-0001">2Fe-2S</keyword>
<evidence type="ECO:0000256" key="1">
    <source>
        <dbReference type="ARBA" id="ARBA00022714"/>
    </source>
</evidence>
<dbReference type="Gene3D" id="2.102.10.10">
    <property type="entry name" value="Rieske [2Fe-2S] iron-sulphur domain"/>
    <property type="match status" value="1"/>
</dbReference>
<proteinExistence type="predicted"/>
<organism evidence="6 7">
    <name type="scientific">SAR324 cluster bacterium</name>
    <dbReference type="NCBI Taxonomy" id="2024889"/>
    <lineage>
        <taxon>Bacteria</taxon>
        <taxon>Deltaproteobacteria</taxon>
        <taxon>SAR324 cluster</taxon>
    </lineage>
</organism>
<keyword evidence="4" id="KW-0411">Iron-sulfur</keyword>
<accession>A0A2A4SU88</accession>
<dbReference type="SUPFAM" id="SSF50022">
    <property type="entry name" value="ISP domain"/>
    <property type="match status" value="1"/>
</dbReference>
<evidence type="ECO:0000259" key="5">
    <source>
        <dbReference type="PROSITE" id="PS51296"/>
    </source>
</evidence>
<dbReference type="PROSITE" id="PS51296">
    <property type="entry name" value="RIESKE"/>
    <property type="match status" value="1"/>
</dbReference>
<evidence type="ECO:0000256" key="2">
    <source>
        <dbReference type="ARBA" id="ARBA00022723"/>
    </source>
</evidence>
<evidence type="ECO:0000256" key="3">
    <source>
        <dbReference type="ARBA" id="ARBA00023004"/>
    </source>
</evidence>